<sequence>MQGAEERLQGLLDKQENFQAHFQEELEKGDMDRQRELLKMEMIQKKQMSQIMTVAQSRLVALQHDETQRTPMVGTKQHLIAKDNACVFENSPEVAEEKSTHCHKKVIEMQQDKCQELGLLETNTFSAITAVLQDNEKDILDFFPFDEAAITEIENSSLATKLASNMVANEYMSRSESGKMITKPSADMTRDQRPSSQCMELRVEENEELSRVSKSTLHKNEMEYSELAILISKELMESTKDARLYGGAGKNEGHLGLYTPDDDAIAHNYKEIFSRDEEAKKVENLKNDKAEMRILVHEQEVAWRMAEDALENMNQRLRQLEGRKVRLHETLIRKLHIDRSQKNMEAVLNQLETQQDDDPLRFTSFYKSPLSEDDGEGAKVASSHVTRGHLSLMIMPGHSNESQVTILEESIKAQSEKLDDMQDDRGQQKSVYDPQKSMSLSFNKEVGEPRFCFDKESVMRFLAEEHKSEKLEQTHTISRHKRSSGAMSSSQNLKETELRSNGKHVDRSWSWLAKISNNLCYCVQPIESPKDEFDGPESSHKSSSEINKEKQVKEADQSWLLSMTKQINNWSLWTIIGHKKPSERFFSPAEEEGLLQLLAKARGNSSNGMSSSFQEGIKNKFGDAFEDIQQDALTKNEPGVQQRKQRSQKSRSTKLDGGSNRGPESNVMSPEAPDDLPDDKIGQEDKSWINDGKGNQVLRSSRFPGQWGSIPPNLEQEKRNQKAQHHHSNNKQKESEIFSKFQPQETLKGSNERMNIGSKSSRRSRDVEDMMGHHPKGEDHAKNVVPNWRSSVYHEPPPPPPPPDTSKATISFAALSLKESSIQKRAMERKGRNKLKQERAMAIATVERNLGLMQR</sequence>
<keyword evidence="1" id="KW-0175">Coiled coil</keyword>
<reference evidence="3" key="1">
    <citation type="submission" date="2024-03" db="EMBL/GenBank/DDBJ databases">
        <authorList>
            <consortium name="ELIXIR-Norway"/>
            <consortium name="Elixir Norway"/>
        </authorList>
    </citation>
    <scope>NUCLEOTIDE SEQUENCE</scope>
</reference>
<proteinExistence type="predicted"/>
<evidence type="ECO:0000256" key="1">
    <source>
        <dbReference type="SAM" id="Coils"/>
    </source>
</evidence>
<dbReference type="EMBL" id="OZ023709">
    <property type="protein sequence ID" value="CAK9880710.1"/>
    <property type="molecule type" value="Genomic_DNA"/>
</dbReference>
<evidence type="ECO:0000256" key="2">
    <source>
        <dbReference type="SAM" id="MobiDB-lite"/>
    </source>
</evidence>
<feature type="region of interest" description="Disordered" evidence="2">
    <location>
        <begin position="632"/>
        <end position="809"/>
    </location>
</feature>
<feature type="compositionally biased region" description="Basic residues" evidence="2">
    <location>
        <begin position="643"/>
        <end position="652"/>
    </location>
</feature>
<feature type="compositionally biased region" description="Polar residues" evidence="2">
    <location>
        <begin position="741"/>
        <end position="759"/>
    </location>
</feature>
<feature type="region of interest" description="Disordered" evidence="2">
    <location>
        <begin position="530"/>
        <end position="551"/>
    </location>
</feature>
<evidence type="ECO:0000313" key="3">
    <source>
        <dbReference type="EMBL" id="CAK9880710.1"/>
    </source>
</evidence>
<feature type="compositionally biased region" description="Pro residues" evidence="2">
    <location>
        <begin position="795"/>
        <end position="804"/>
    </location>
</feature>
<feature type="region of interest" description="Disordered" evidence="2">
    <location>
        <begin position="470"/>
        <end position="499"/>
    </location>
</feature>
<name>A0ABP1BW83_9BRYO</name>
<accession>A0ABP1BW83</accession>
<protein>
    <submittedName>
        <fullName evidence="3">Uncharacterized protein</fullName>
    </submittedName>
</protein>
<keyword evidence="4" id="KW-1185">Reference proteome</keyword>
<feature type="compositionally biased region" description="Basic and acidic residues" evidence="2">
    <location>
        <begin position="763"/>
        <end position="782"/>
    </location>
</feature>
<feature type="compositionally biased region" description="Basic and acidic residues" evidence="2">
    <location>
        <begin position="678"/>
        <end position="688"/>
    </location>
</feature>
<dbReference type="Proteomes" id="UP001497522">
    <property type="component" value="Chromosome 8"/>
</dbReference>
<evidence type="ECO:0000313" key="4">
    <source>
        <dbReference type="Proteomes" id="UP001497522"/>
    </source>
</evidence>
<gene>
    <name evidence="3" type="ORF">CSSPJE1EN2_LOCUS22109</name>
</gene>
<feature type="coiled-coil region" evidence="1">
    <location>
        <begin position="275"/>
        <end position="357"/>
    </location>
</feature>
<feature type="compositionally biased region" description="Basic residues" evidence="2">
    <location>
        <begin position="721"/>
        <end position="730"/>
    </location>
</feature>
<feature type="region of interest" description="Disordered" evidence="2">
    <location>
        <begin position="175"/>
        <end position="195"/>
    </location>
</feature>
<organism evidence="3 4">
    <name type="scientific">Sphagnum jensenii</name>
    <dbReference type="NCBI Taxonomy" id="128206"/>
    <lineage>
        <taxon>Eukaryota</taxon>
        <taxon>Viridiplantae</taxon>
        <taxon>Streptophyta</taxon>
        <taxon>Embryophyta</taxon>
        <taxon>Bryophyta</taxon>
        <taxon>Sphagnophytina</taxon>
        <taxon>Sphagnopsida</taxon>
        <taxon>Sphagnales</taxon>
        <taxon>Sphagnaceae</taxon>
        <taxon>Sphagnum</taxon>
    </lineage>
</organism>